<feature type="coiled-coil region" evidence="1">
    <location>
        <begin position="136"/>
        <end position="163"/>
    </location>
</feature>
<feature type="region of interest" description="Disordered" evidence="2">
    <location>
        <begin position="399"/>
        <end position="433"/>
    </location>
</feature>
<dbReference type="EMBL" id="AP022572">
    <property type="protein sequence ID" value="BBX59446.1"/>
    <property type="molecule type" value="Genomic_DNA"/>
</dbReference>
<accession>A0A7I7LHA9</accession>
<dbReference type="AlphaFoldDB" id="A0A7I7LHA9"/>
<sequence length="433" mass="47054">MSGVPTRTDDPQIVVSFQDDSLLIGGDPAAVESYLSRLRAIAGQTMRVAGIHGAPLARAAGKLAGVTAVFTNCDKYVQLHPDSLSALRIDNLVPSSAGFYWMTAPAEAGQFLAQLQSRPAGLGPEAMVSAQMIAVQMALKSAIAQVEDAVRRVEDKVEAVLEVARAQRAGDVLGNSLTISRMVESLEKYGSLPDAYWDSVAALGPALNVTAEQLRDHVRRALACFADDLPVQQRAAKLRNAVDDNRLGYALSLLVIAEESLHKWQRLSLARIESTQPQQLLRAIDEARELVDHHLREDVRIYQDAKEIMDRFAKLEAIDGFRFLAVRELAKQRLALRDELDSFARARHQQAAMWEDFHVPSVLDAAFATIEVAAGTTNRALVAVGRGLVGLGTQLTEPLRGNRRGEQGPVIQRDKDAESAIDGAGLQESDPAC</sequence>
<evidence type="ECO:0000313" key="4">
    <source>
        <dbReference type="Proteomes" id="UP000467164"/>
    </source>
</evidence>
<evidence type="ECO:0000256" key="2">
    <source>
        <dbReference type="SAM" id="MobiDB-lite"/>
    </source>
</evidence>
<evidence type="ECO:0000313" key="3">
    <source>
        <dbReference type="EMBL" id="BBX59446.1"/>
    </source>
</evidence>
<evidence type="ECO:0000256" key="1">
    <source>
        <dbReference type="SAM" id="Coils"/>
    </source>
</evidence>
<organism evidence="3 4">
    <name type="scientific">Mycobacterium shottsii</name>
    <dbReference type="NCBI Taxonomy" id="133549"/>
    <lineage>
        <taxon>Bacteria</taxon>
        <taxon>Bacillati</taxon>
        <taxon>Actinomycetota</taxon>
        <taxon>Actinomycetes</taxon>
        <taxon>Mycobacteriales</taxon>
        <taxon>Mycobacteriaceae</taxon>
        <taxon>Mycobacterium</taxon>
        <taxon>Mycobacterium ulcerans group</taxon>
    </lineage>
</organism>
<keyword evidence="4" id="KW-1185">Reference proteome</keyword>
<reference evidence="3 4" key="1">
    <citation type="journal article" date="2019" name="Emerg. Microbes Infect.">
        <title>Comprehensive subspecies identification of 175 nontuberculous mycobacteria species based on 7547 genomic profiles.</title>
        <authorList>
            <person name="Matsumoto Y."/>
            <person name="Kinjo T."/>
            <person name="Motooka D."/>
            <person name="Nabeya D."/>
            <person name="Jung N."/>
            <person name="Uechi K."/>
            <person name="Horii T."/>
            <person name="Iida T."/>
            <person name="Fujita J."/>
            <person name="Nakamura S."/>
        </authorList>
    </citation>
    <scope>NUCLEOTIDE SEQUENCE [LARGE SCALE GENOMIC DNA]</scope>
    <source>
        <strain evidence="3 4">JCM 12657</strain>
    </source>
</reference>
<dbReference type="KEGG" id="msho:MSHO_47910"/>
<protein>
    <submittedName>
        <fullName evidence="3">Uncharacterized protein</fullName>
    </submittedName>
</protein>
<proteinExistence type="predicted"/>
<dbReference type="Proteomes" id="UP000467164">
    <property type="component" value="Chromosome"/>
</dbReference>
<gene>
    <name evidence="3" type="ORF">MSHO_47910</name>
</gene>
<name>A0A7I7LHA9_9MYCO</name>
<keyword evidence="1" id="KW-0175">Coiled coil</keyword>